<dbReference type="Proteomes" id="UP000183200">
    <property type="component" value="Unassembled WGS sequence"/>
</dbReference>
<keyword evidence="6" id="KW-1185">Reference proteome</keyword>
<dbReference type="GO" id="GO:0016887">
    <property type="term" value="F:ATP hydrolysis activity"/>
    <property type="evidence" value="ECO:0007669"/>
    <property type="project" value="TreeGrafter"/>
</dbReference>
<dbReference type="InterPro" id="IPR027417">
    <property type="entry name" value="P-loop_NTPase"/>
</dbReference>
<evidence type="ECO:0000256" key="2">
    <source>
        <dbReference type="ARBA" id="ARBA00022741"/>
    </source>
</evidence>
<dbReference type="InterPro" id="IPR003593">
    <property type="entry name" value="AAA+_ATPase"/>
</dbReference>
<proteinExistence type="inferred from homology"/>
<evidence type="ECO:0000259" key="4">
    <source>
        <dbReference type="PROSITE" id="PS00662"/>
    </source>
</evidence>
<dbReference type="Gene3D" id="3.40.50.300">
    <property type="entry name" value="P-loop containing nucleotide triphosphate hydrolases"/>
    <property type="match status" value="1"/>
</dbReference>
<organism evidence="5 6">
    <name type="scientific">Pedobacter steynii</name>
    <dbReference type="NCBI Taxonomy" id="430522"/>
    <lineage>
        <taxon>Bacteria</taxon>
        <taxon>Pseudomonadati</taxon>
        <taxon>Bacteroidota</taxon>
        <taxon>Sphingobacteriia</taxon>
        <taxon>Sphingobacteriales</taxon>
        <taxon>Sphingobacteriaceae</taxon>
        <taxon>Pedobacter</taxon>
    </lineage>
</organism>
<feature type="domain" description="Bacterial type II secretion system protein E" evidence="4">
    <location>
        <begin position="300"/>
        <end position="314"/>
    </location>
</feature>
<dbReference type="GO" id="GO:0005886">
    <property type="term" value="C:plasma membrane"/>
    <property type="evidence" value="ECO:0007669"/>
    <property type="project" value="TreeGrafter"/>
</dbReference>
<evidence type="ECO:0000313" key="6">
    <source>
        <dbReference type="Proteomes" id="UP000183200"/>
    </source>
</evidence>
<sequence>MEEMNLQNQEFDPVFIHSVSKEQAWHYRILPKENNPDGMVLLCDEGAEMTSLSDELEILLGKNIVLEQQPAEIISVLLHKHYLKENGQHQFQKTVTAIEGDGFLNDLIREARNLKSSDIHIEIYEERCRVRIRIDGMMVERYVLKKTEYPALINKIKIMSNLDIAEKRLPQDGRINFRNGEEQFDIRVSVLPTLHGEKVVLRLLNNNAANIDLNHVGFSDFDLANYLQGVKRPNGIILISGPTGSGKTTTLYATLKYLNKETRNILTIEDPIEYTLQGINQVQLKESIGLTFASALRTFLRQDPDVIMVGEIRDPETANMAIRAALTGHLVLSTVHTNSAWGTVSRLMDMGIPSFLVANTLNTSVAQRLLRLLCKKCKEKVPFDSSSYPKQFKPYALVSTHYIAKGCEHCYYTGYSGRKAVYEVIPLDQELTVEIKQGNMYINPLLEARGIKTLGENAFALFASGDTTIEEIYPLLFTS</sequence>
<evidence type="ECO:0000313" key="5">
    <source>
        <dbReference type="EMBL" id="SDN34558.1"/>
    </source>
</evidence>
<accession>A0A1H0ALW6</accession>
<dbReference type="SUPFAM" id="SSF52540">
    <property type="entry name" value="P-loop containing nucleoside triphosphate hydrolases"/>
    <property type="match status" value="1"/>
</dbReference>
<evidence type="ECO:0000256" key="1">
    <source>
        <dbReference type="ARBA" id="ARBA00006611"/>
    </source>
</evidence>
<dbReference type="PROSITE" id="PS00662">
    <property type="entry name" value="T2SP_E"/>
    <property type="match status" value="1"/>
</dbReference>
<dbReference type="EMBL" id="FNGY01000007">
    <property type="protein sequence ID" value="SDN34558.1"/>
    <property type="molecule type" value="Genomic_DNA"/>
</dbReference>
<evidence type="ECO:0000256" key="3">
    <source>
        <dbReference type="ARBA" id="ARBA00022840"/>
    </source>
</evidence>
<dbReference type="PANTHER" id="PTHR30258:SF1">
    <property type="entry name" value="PROTEIN TRANSPORT PROTEIN HOFB HOMOLOG"/>
    <property type="match status" value="1"/>
</dbReference>
<dbReference type="Pfam" id="PF00437">
    <property type="entry name" value="T2SSE"/>
    <property type="match status" value="1"/>
</dbReference>
<dbReference type="STRING" id="430522.BFS30_04760"/>
<dbReference type="PANTHER" id="PTHR30258">
    <property type="entry name" value="TYPE II SECRETION SYSTEM PROTEIN GSPE-RELATED"/>
    <property type="match status" value="1"/>
</dbReference>
<reference evidence="6" key="1">
    <citation type="submission" date="2016-10" db="EMBL/GenBank/DDBJ databases">
        <authorList>
            <person name="Varghese N."/>
            <person name="Submissions S."/>
        </authorList>
    </citation>
    <scope>NUCLEOTIDE SEQUENCE [LARGE SCALE GENOMIC DNA]</scope>
    <source>
        <strain evidence="6">DSM 19110</strain>
    </source>
</reference>
<dbReference type="Gene3D" id="3.30.450.90">
    <property type="match status" value="1"/>
</dbReference>
<keyword evidence="3" id="KW-0067">ATP-binding</keyword>
<gene>
    <name evidence="5" type="ORF">SAMN05421820_107140</name>
</gene>
<name>A0A1H0ALW6_9SPHI</name>
<protein>
    <submittedName>
        <fullName evidence="5">General secretion pathway protein E/type IV pilus assembly protein PilB</fullName>
    </submittedName>
</protein>
<comment type="similarity">
    <text evidence="1">Belongs to the GSP E family.</text>
</comment>
<keyword evidence="2" id="KW-0547">Nucleotide-binding</keyword>
<dbReference type="CDD" id="cd01129">
    <property type="entry name" value="PulE-GspE-like"/>
    <property type="match status" value="1"/>
</dbReference>
<dbReference type="SMART" id="SM00382">
    <property type="entry name" value="AAA"/>
    <property type="match status" value="1"/>
</dbReference>
<dbReference type="GO" id="GO:0005524">
    <property type="term" value="F:ATP binding"/>
    <property type="evidence" value="ECO:0007669"/>
    <property type="project" value="UniProtKB-KW"/>
</dbReference>
<dbReference type="InterPro" id="IPR001482">
    <property type="entry name" value="T2SS/T4SS_dom"/>
</dbReference>
<dbReference type="OrthoDB" id="9808272at2"/>
<dbReference type="AlphaFoldDB" id="A0A1H0ALW6"/>